<proteinExistence type="predicted"/>
<evidence type="ECO:0000313" key="2">
    <source>
        <dbReference type="EMBL" id="CAF4180386.1"/>
    </source>
</evidence>
<gene>
    <name evidence="4" type="ORF">BYL167_LOCUS77656</name>
    <name evidence="3" type="ORF">GIL414_LOCUS21422</name>
    <name evidence="2" type="ORF">SMN809_LOCUS20989</name>
</gene>
<dbReference type="EMBL" id="CAJOBH010283584">
    <property type="protein sequence ID" value="CAF5172920.1"/>
    <property type="molecule type" value="Genomic_DNA"/>
</dbReference>
<dbReference type="AlphaFoldDB" id="A0A8S3GXB9"/>
<evidence type="ECO:0000313" key="5">
    <source>
        <dbReference type="Proteomes" id="UP000681967"/>
    </source>
</evidence>
<feature type="compositionally biased region" description="Acidic residues" evidence="1">
    <location>
        <begin position="59"/>
        <end position="72"/>
    </location>
</feature>
<feature type="non-terminal residue" evidence="4">
    <location>
        <position position="72"/>
    </location>
</feature>
<dbReference type="Proteomes" id="UP000681967">
    <property type="component" value="Unassembled WGS sequence"/>
</dbReference>
<accession>A0A8S3GXB9</accession>
<name>A0A8S3GXB9_9BILA</name>
<organism evidence="4 5">
    <name type="scientific">Rotaria magnacalcarata</name>
    <dbReference type="NCBI Taxonomy" id="392030"/>
    <lineage>
        <taxon>Eukaryota</taxon>
        <taxon>Metazoa</taxon>
        <taxon>Spiralia</taxon>
        <taxon>Gnathifera</taxon>
        <taxon>Rotifera</taxon>
        <taxon>Eurotatoria</taxon>
        <taxon>Bdelloidea</taxon>
        <taxon>Philodinida</taxon>
        <taxon>Philodinidae</taxon>
        <taxon>Rotaria</taxon>
    </lineage>
</organism>
<dbReference type="EMBL" id="CAJOBI010015035">
    <property type="protein sequence ID" value="CAF4180386.1"/>
    <property type="molecule type" value="Genomic_DNA"/>
</dbReference>
<dbReference type="Proteomes" id="UP000676336">
    <property type="component" value="Unassembled WGS sequence"/>
</dbReference>
<evidence type="ECO:0000256" key="1">
    <source>
        <dbReference type="SAM" id="MobiDB-lite"/>
    </source>
</evidence>
<feature type="region of interest" description="Disordered" evidence="1">
    <location>
        <begin position="44"/>
        <end position="72"/>
    </location>
</feature>
<dbReference type="EMBL" id="CAJOBJ010018098">
    <property type="protein sequence ID" value="CAF4196284.1"/>
    <property type="molecule type" value="Genomic_DNA"/>
</dbReference>
<protein>
    <submittedName>
        <fullName evidence="4">Uncharacterized protein</fullName>
    </submittedName>
</protein>
<comment type="caution">
    <text evidence="4">The sequence shown here is derived from an EMBL/GenBank/DDBJ whole genome shotgun (WGS) entry which is preliminary data.</text>
</comment>
<evidence type="ECO:0000313" key="4">
    <source>
        <dbReference type="EMBL" id="CAF5172920.1"/>
    </source>
</evidence>
<evidence type="ECO:0000313" key="3">
    <source>
        <dbReference type="EMBL" id="CAF4196284.1"/>
    </source>
</evidence>
<sequence>MAISLVFGMKLRDPSIHLDDDLEEFMANVQPPITKENYSEILRRAERTNSEITDSLQSNDDEDDEETNGNGS</sequence>
<dbReference type="Proteomes" id="UP000681720">
    <property type="component" value="Unassembled WGS sequence"/>
</dbReference>
<reference evidence="4" key="1">
    <citation type="submission" date="2021-02" db="EMBL/GenBank/DDBJ databases">
        <authorList>
            <person name="Nowell W R."/>
        </authorList>
    </citation>
    <scope>NUCLEOTIDE SEQUENCE</scope>
</reference>